<gene>
    <name evidence="4" type="ORF">QBC37DRAFT_390097</name>
</gene>
<keyword evidence="5" id="KW-1185">Reference proteome</keyword>
<keyword evidence="1" id="KW-0677">Repeat</keyword>
<dbReference type="EMBL" id="MU858162">
    <property type="protein sequence ID" value="KAK4210903.1"/>
    <property type="molecule type" value="Genomic_DNA"/>
</dbReference>
<feature type="coiled-coil region" evidence="2">
    <location>
        <begin position="154"/>
        <end position="181"/>
    </location>
</feature>
<dbReference type="InterPro" id="IPR056884">
    <property type="entry name" value="NPHP3-like_N"/>
</dbReference>
<accession>A0AAN6Y1I7</accession>
<dbReference type="AlphaFoldDB" id="A0AAN6Y1I7"/>
<proteinExistence type="predicted"/>
<evidence type="ECO:0000259" key="3">
    <source>
        <dbReference type="Pfam" id="PF24883"/>
    </source>
</evidence>
<dbReference type="Pfam" id="PF24883">
    <property type="entry name" value="NPHP3_N"/>
    <property type="match status" value="1"/>
</dbReference>
<comment type="caution">
    <text evidence="4">The sequence shown here is derived from an EMBL/GenBank/DDBJ whole genome shotgun (WGS) entry which is preliminary data.</text>
</comment>
<dbReference type="Gene3D" id="3.40.50.300">
    <property type="entry name" value="P-loop containing nucleotide triphosphate hydrolases"/>
    <property type="match status" value="1"/>
</dbReference>
<organism evidence="4 5">
    <name type="scientific">Rhypophila decipiens</name>
    <dbReference type="NCBI Taxonomy" id="261697"/>
    <lineage>
        <taxon>Eukaryota</taxon>
        <taxon>Fungi</taxon>
        <taxon>Dikarya</taxon>
        <taxon>Ascomycota</taxon>
        <taxon>Pezizomycotina</taxon>
        <taxon>Sordariomycetes</taxon>
        <taxon>Sordariomycetidae</taxon>
        <taxon>Sordariales</taxon>
        <taxon>Naviculisporaceae</taxon>
        <taxon>Rhypophila</taxon>
    </lineage>
</organism>
<dbReference type="InterPro" id="IPR027417">
    <property type="entry name" value="P-loop_NTPase"/>
</dbReference>
<dbReference type="PANTHER" id="PTHR10039:SF5">
    <property type="entry name" value="NACHT DOMAIN-CONTAINING PROTEIN"/>
    <property type="match status" value="1"/>
</dbReference>
<dbReference type="Proteomes" id="UP001301769">
    <property type="component" value="Unassembled WGS sequence"/>
</dbReference>
<feature type="domain" description="Nephrocystin 3-like N-terminal" evidence="3">
    <location>
        <begin position="312"/>
        <end position="484"/>
    </location>
</feature>
<evidence type="ECO:0000256" key="1">
    <source>
        <dbReference type="ARBA" id="ARBA00022737"/>
    </source>
</evidence>
<dbReference type="SUPFAM" id="SSF52540">
    <property type="entry name" value="P-loop containing nucleoside triphosphate hydrolases"/>
    <property type="match status" value="1"/>
</dbReference>
<evidence type="ECO:0000256" key="2">
    <source>
        <dbReference type="SAM" id="Coils"/>
    </source>
</evidence>
<evidence type="ECO:0000313" key="4">
    <source>
        <dbReference type="EMBL" id="KAK4210903.1"/>
    </source>
</evidence>
<name>A0AAN6Y1I7_9PEZI</name>
<sequence length="1092" mass="122525">MDPLSALAIAAAVVQFVDYSGRLLSKSMALYRGLSGQEKRIVGLTRISNELRHLSDAIIEKTSQLTEIGGALSANDHAILELSNRARALCHSVSDLVHDIEGTGVREVDFSADKPATWGLPDQDGNYGDMGHKASKLQSFRGAAVKVLKRKVKSRTSEGRLDELENRIKDIKNDLMGVMIARLWEDSMSNETSTLGKQLEARRTPALFNELGSGNHEKAEHAQVIKSVFSLQSDHDTASTSRHPVHTGKIRGAVWVVMNDSDCQKAILASLDDATLHTREVDIHETYNHTFKWIFDTPPPDPHSPTTLLWADYRRWLQSSSDTLYWITGKPGSGKSTMMKFIAGHRETDSHLQKWSPQHPILSATFYSWNAGSQLQKSLEGLLRTLLHQIISKNPSLAPEVFPDRWAMLRLFGGMSLPAWTCEELLASLSSLPKRTFACGKYSLVIFVDGLDEFNEVNDSHDYLIQLIQQLNDLPNTKICVSSRPWTAFKDAFKNRSQLRMEDITAKDVEAFVHGKLHENEGFRELRDENPARANELITTIVEKAEGVFLWVDVVTRTLLTGLSDGDHLPELQALLEDIPSDLMDLYTRLWQRIKPERKRHGAKLVLLFHTYLNTPQIRTVSEEVYNKGRKIRDYASVDKPKMSPRSMWIADEGPWTVRPEEQPHESYIISNLTRRLDSRTRGLLTIKRHDEIDYLHRTAKDWIQSMLLPEIVCDTPADFDPHLNLLKWRVSEITQTSCWHTGTNFGTSLGTALEPAEIYIDSWRYLGQCFYHVCRLRNNPANYPQIIEVVDSLETRLRSVINGREVGLFRPLWMGETALSGGTKTGFLSLAARMGAAAYVVAKVTSDPASYLPLLPRDNGRSKDDLVDPEYSVLFSLALGTGHAISSREYKIAVKAMNQNEKALFHALLKVMSDCYKLRTENDDALKAGRYEALVDIVGTPDIKLASTTSPGAVPDIPPTTRARIRKELGRLYAELERGTTTGQGKKGPVNAFQCYYDKEIDMVKDGSEAGDQLVTRTSTTASISKPATASRLRYRLAVLKLLESYGVTGSSSFTNRVTKIMRRSSAGSSLLGKDSSLAYERWLRGEKLEQ</sequence>
<dbReference type="PANTHER" id="PTHR10039">
    <property type="entry name" value="AMELOGENIN"/>
    <property type="match status" value="1"/>
</dbReference>
<reference evidence="4" key="1">
    <citation type="journal article" date="2023" name="Mol. Phylogenet. Evol.">
        <title>Genome-scale phylogeny and comparative genomics of the fungal order Sordariales.</title>
        <authorList>
            <person name="Hensen N."/>
            <person name="Bonometti L."/>
            <person name="Westerberg I."/>
            <person name="Brannstrom I.O."/>
            <person name="Guillou S."/>
            <person name="Cros-Aarteil S."/>
            <person name="Calhoun S."/>
            <person name="Haridas S."/>
            <person name="Kuo A."/>
            <person name="Mondo S."/>
            <person name="Pangilinan J."/>
            <person name="Riley R."/>
            <person name="LaButti K."/>
            <person name="Andreopoulos B."/>
            <person name="Lipzen A."/>
            <person name="Chen C."/>
            <person name="Yan M."/>
            <person name="Daum C."/>
            <person name="Ng V."/>
            <person name="Clum A."/>
            <person name="Steindorff A."/>
            <person name="Ohm R.A."/>
            <person name="Martin F."/>
            <person name="Silar P."/>
            <person name="Natvig D.O."/>
            <person name="Lalanne C."/>
            <person name="Gautier V."/>
            <person name="Ament-Velasquez S.L."/>
            <person name="Kruys A."/>
            <person name="Hutchinson M.I."/>
            <person name="Powell A.J."/>
            <person name="Barry K."/>
            <person name="Miller A.N."/>
            <person name="Grigoriev I.V."/>
            <person name="Debuchy R."/>
            <person name="Gladieux P."/>
            <person name="Hiltunen Thoren M."/>
            <person name="Johannesson H."/>
        </authorList>
    </citation>
    <scope>NUCLEOTIDE SEQUENCE</scope>
    <source>
        <strain evidence="4">PSN293</strain>
    </source>
</reference>
<reference evidence="4" key="2">
    <citation type="submission" date="2023-05" db="EMBL/GenBank/DDBJ databases">
        <authorList>
            <consortium name="Lawrence Berkeley National Laboratory"/>
            <person name="Steindorff A."/>
            <person name="Hensen N."/>
            <person name="Bonometti L."/>
            <person name="Westerberg I."/>
            <person name="Brannstrom I.O."/>
            <person name="Guillou S."/>
            <person name="Cros-Aarteil S."/>
            <person name="Calhoun S."/>
            <person name="Haridas S."/>
            <person name="Kuo A."/>
            <person name="Mondo S."/>
            <person name="Pangilinan J."/>
            <person name="Riley R."/>
            <person name="Labutti K."/>
            <person name="Andreopoulos B."/>
            <person name="Lipzen A."/>
            <person name="Chen C."/>
            <person name="Yanf M."/>
            <person name="Daum C."/>
            <person name="Ng V."/>
            <person name="Clum A."/>
            <person name="Ohm R."/>
            <person name="Martin F."/>
            <person name="Silar P."/>
            <person name="Natvig D."/>
            <person name="Lalanne C."/>
            <person name="Gautier V."/>
            <person name="Ament-Velasquez S.L."/>
            <person name="Kruys A."/>
            <person name="Hutchinson M.I."/>
            <person name="Powell A.J."/>
            <person name="Barry K."/>
            <person name="Miller A.N."/>
            <person name="Grigoriev I.V."/>
            <person name="Debuchy R."/>
            <person name="Gladieux P."/>
            <person name="Thoren M.H."/>
            <person name="Johannesson H."/>
        </authorList>
    </citation>
    <scope>NUCLEOTIDE SEQUENCE</scope>
    <source>
        <strain evidence="4">PSN293</strain>
    </source>
</reference>
<protein>
    <recommendedName>
        <fullName evidence="3">Nephrocystin 3-like N-terminal domain-containing protein</fullName>
    </recommendedName>
</protein>
<keyword evidence="2" id="KW-0175">Coiled coil</keyword>
<evidence type="ECO:0000313" key="5">
    <source>
        <dbReference type="Proteomes" id="UP001301769"/>
    </source>
</evidence>